<protein>
    <submittedName>
        <fullName evidence="4">Quinone oxidoreductase-like</fullName>
    </submittedName>
</protein>
<evidence type="ECO:0000313" key="4">
    <source>
        <dbReference type="RefSeq" id="XP_017303306.1"/>
    </source>
</evidence>
<dbReference type="Gene3D" id="3.90.180.10">
    <property type="entry name" value="Medium-chain alcohol dehydrogenases, catalytic domain"/>
    <property type="match status" value="1"/>
</dbReference>
<keyword evidence="3" id="KW-1185">Reference proteome</keyword>
<sequence>MVKAAPIYPWDVKIRKNQYARPVEKLPAILGQEVSGYVIMKGQNVRNVNVGDRVFAKLPRWEGGYAQLALANYNDTYHLPKHFSFEQGAITYHLYFGAWRGLIYK</sequence>
<dbReference type="Proteomes" id="UP000079169">
    <property type="component" value="Unplaced"/>
</dbReference>
<dbReference type="SUPFAM" id="SSF50129">
    <property type="entry name" value="GroES-like"/>
    <property type="match status" value="1"/>
</dbReference>
<organism evidence="3 4">
    <name type="scientific">Diaphorina citri</name>
    <name type="common">Asian citrus psyllid</name>
    <dbReference type="NCBI Taxonomy" id="121845"/>
    <lineage>
        <taxon>Eukaryota</taxon>
        <taxon>Metazoa</taxon>
        <taxon>Ecdysozoa</taxon>
        <taxon>Arthropoda</taxon>
        <taxon>Hexapoda</taxon>
        <taxon>Insecta</taxon>
        <taxon>Pterygota</taxon>
        <taxon>Neoptera</taxon>
        <taxon>Paraneoptera</taxon>
        <taxon>Hemiptera</taxon>
        <taxon>Sternorrhyncha</taxon>
        <taxon>Psylloidea</taxon>
        <taxon>Psyllidae</taxon>
        <taxon>Diaphorininae</taxon>
        <taxon>Diaphorina</taxon>
    </lineage>
</organism>
<feature type="domain" description="Alcohol dehydrogenase-like N-terminal" evidence="2">
    <location>
        <begin position="2"/>
        <end position="77"/>
    </location>
</feature>
<name>A0A1S4EMA1_DIACI</name>
<dbReference type="PANTHER" id="PTHR44154:SF1">
    <property type="entry name" value="QUINONE OXIDOREDUCTASE"/>
    <property type="match status" value="1"/>
</dbReference>
<proteinExistence type="predicted"/>
<dbReference type="AlphaFoldDB" id="A0A1S4EMA1"/>
<dbReference type="KEGG" id="dci:103518453"/>
<reference evidence="4" key="1">
    <citation type="submission" date="2025-08" db="UniProtKB">
        <authorList>
            <consortium name="RefSeq"/>
        </authorList>
    </citation>
    <scope>IDENTIFICATION</scope>
</reference>
<evidence type="ECO:0000313" key="3">
    <source>
        <dbReference type="Proteomes" id="UP000079169"/>
    </source>
</evidence>
<keyword evidence="1" id="KW-0521">NADP</keyword>
<dbReference type="GeneID" id="103518453"/>
<dbReference type="STRING" id="121845.A0A1S4EMA1"/>
<accession>A0A1S4EMA1</accession>
<dbReference type="PaxDb" id="121845-A0A1S4EMA1"/>
<evidence type="ECO:0000256" key="1">
    <source>
        <dbReference type="ARBA" id="ARBA00022857"/>
    </source>
</evidence>
<dbReference type="InterPro" id="IPR011032">
    <property type="entry name" value="GroES-like_sf"/>
</dbReference>
<dbReference type="RefSeq" id="XP_017303306.1">
    <property type="nucleotide sequence ID" value="XM_017447817.2"/>
</dbReference>
<dbReference type="PANTHER" id="PTHR44154">
    <property type="entry name" value="QUINONE OXIDOREDUCTASE"/>
    <property type="match status" value="1"/>
</dbReference>
<dbReference type="Pfam" id="PF08240">
    <property type="entry name" value="ADH_N"/>
    <property type="match status" value="1"/>
</dbReference>
<evidence type="ECO:0000259" key="2">
    <source>
        <dbReference type="Pfam" id="PF08240"/>
    </source>
</evidence>
<dbReference type="InterPro" id="IPR051603">
    <property type="entry name" value="Zinc-ADH_QOR/CCCR"/>
</dbReference>
<dbReference type="InterPro" id="IPR013154">
    <property type="entry name" value="ADH-like_N"/>
</dbReference>
<gene>
    <name evidence="4" type="primary">LOC103518453</name>
</gene>